<feature type="chain" id="PRO_5019368063" description="Lipoprotein" evidence="2">
    <location>
        <begin position="24"/>
        <end position="574"/>
    </location>
</feature>
<evidence type="ECO:0000256" key="1">
    <source>
        <dbReference type="SAM" id="MobiDB-lite"/>
    </source>
</evidence>
<evidence type="ECO:0000313" key="4">
    <source>
        <dbReference type="Proteomes" id="UP000290495"/>
    </source>
</evidence>
<protein>
    <recommendedName>
        <fullName evidence="5">Lipoprotein</fullName>
    </recommendedName>
</protein>
<accession>A0A449AQ77</accession>
<gene>
    <name evidence="3" type="ORF">NCTC10146_00097</name>
</gene>
<feature type="region of interest" description="Disordered" evidence="1">
    <location>
        <begin position="25"/>
        <end position="87"/>
    </location>
</feature>
<evidence type="ECO:0000256" key="2">
    <source>
        <dbReference type="SAM" id="SignalP"/>
    </source>
</evidence>
<name>A0A449AQ77_9BACT</name>
<sequence>MKKRLSKILILGSLSCASLPLFISCSPTETNKDKEPKPTPQPPVEKPQPPVEEPKPTPQPPTNGGNTHENPGTSSSTPTRTYDSVDLPDLADESSRFKSLRMTLKDFLFNVEGDDFEDVKQLTNSKKQISISFEVKVNNKEETLKNIDLSEYVFLTYKKDINKLEVKGIVSLPQQSYIDGKVLDLKEYKVKSITYNNKKYVVSNEILAKPYENAANIVDIYSINKKIYIEFDEDISKHEFSLTALKNGNKKLELGFDDLTWKVVKRKGSDKNSVLELSVSKNYKDEKALYAELNKIILRKSGNYHIYLFDDPMFKNDKSKLRINLKDDLKLVDLPGVSEESKRLRSLKLVTIDFNGVSNAESVEGLTSTPTEKPAKIIYGLGKVGDENVPTYETERPIDILLSWNEGKLIAKGILPVPASSQKGNAESQKVTDFFIKSIKYMDKEYVFENPVTKNTKTEESLFPNIVDSYISDKKIYLEFSDNIKSKEFALGIIKDLTPGNNANDDEIDVTVLTKANGDKENTILEIKPSKKLLDSETKELRLQSIILKDRDSFGSYYFGRLGNPDEKLEWKIK</sequence>
<feature type="signal peptide" evidence="2">
    <location>
        <begin position="1"/>
        <end position="23"/>
    </location>
</feature>
<evidence type="ECO:0000313" key="3">
    <source>
        <dbReference type="EMBL" id="VEU68651.1"/>
    </source>
</evidence>
<dbReference type="PROSITE" id="PS51257">
    <property type="entry name" value="PROKAR_LIPOPROTEIN"/>
    <property type="match status" value="1"/>
</dbReference>
<dbReference type="EMBL" id="LR215010">
    <property type="protein sequence ID" value="VEU68651.1"/>
    <property type="molecule type" value="Genomic_DNA"/>
</dbReference>
<reference evidence="3 4" key="1">
    <citation type="submission" date="2019-01" db="EMBL/GenBank/DDBJ databases">
        <authorList>
            <consortium name="Pathogen Informatics"/>
        </authorList>
    </citation>
    <scope>NUCLEOTIDE SEQUENCE [LARGE SCALE GENOMIC DNA]</scope>
    <source>
        <strain evidence="3 4">NCTC10146</strain>
    </source>
</reference>
<organism evidence="3 4">
    <name type="scientific">Mycoplasmopsis canis</name>
    <dbReference type="NCBI Taxonomy" id="29555"/>
    <lineage>
        <taxon>Bacteria</taxon>
        <taxon>Bacillati</taxon>
        <taxon>Mycoplasmatota</taxon>
        <taxon>Mycoplasmoidales</taxon>
        <taxon>Metamycoplasmataceae</taxon>
        <taxon>Mycoplasmopsis</taxon>
    </lineage>
</organism>
<evidence type="ECO:0008006" key="5">
    <source>
        <dbReference type="Google" id="ProtNLM"/>
    </source>
</evidence>
<feature type="compositionally biased region" description="Polar residues" evidence="1">
    <location>
        <begin position="63"/>
        <end position="82"/>
    </location>
</feature>
<keyword evidence="2" id="KW-0732">Signal</keyword>
<dbReference type="Proteomes" id="UP000290495">
    <property type="component" value="Chromosome"/>
</dbReference>
<proteinExistence type="predicted"/>
<dbReference type="AlphaFoldDB" id="A0A449AQ77"/>
<dbReference type="RefSeq" id="WP_129721209.1">
    <property type="nucleotide sequence ID" value="NZ_LR215010.1"/>
</dbReference>
<feature type="compositionally biased region" description="Pro residues" evidence="1">
    <location>
        <begin position="38"/>
        <end position="61"/>
    </location>
</feature>